<dbReference type="SUPFAM" id="SSF47473">
    <property type="entry name" value="EF-hand"/>
    <property type="match status" value="1"/>
</dbReference>
<dbReference type="Pfam" id="PF13202">
    <property type="entry name" value="EF-hand_5"/>
    <property type="match status" value="1"/>
</dbReference>
<evidence type="ECO:0000259" key="3">
    <source>
        <dbReference type="PROSITE" id="PS50222"/>
    </source>
</evidence>
<accession>A0A919NDN8</accession>
<dbReference type="AlphaFoldDB" id="A0A919NDN8"/>
<dbReference type="Proteomes" id="UP000629619">
    <property type="component" value="Unassembled WGS sequence"/>
</dbReference>
<dbReference type="RefSeq" id="WP_203684308.1">
    <property type="nucleotide sequence ID" value="NZ_BOMW01000071.1"/>
</dbReference>
<feature type="domain" description="EF-hand" evidence="3">
    <location>
        <begin position="136"/>
        <end position="171"/>
    </location>
</feature>
<evidence type="ECO:0000256" key="1">
    <source>
        <dbReference type="ARBA" id="ARBA00022737"/>
    </source>
</evidence>
<gene>
    <name evidence="4" type="ORF">Asi03nite_65090</name>
</gene>
<dbReference type="InterPro" id="IPR002048">
    <property type="entry name" value="EF_hand_dom"/>
</dbReference>
<feature type="domain" description="EF-hand" evidence="3">
    <location>
        <begin position="7"/>
        <end position="42"/>
    </location>
</feature>
<dbReference type="Pfam" id="PF13499">
    <property type="entry name" value="EF-hand_7"/>
    <property type="match status" value="1"/>
</dbReference>
<dbReference type="PROSITE" id="PS00018">
    <property type="entry name" value="EF_HAND_1"/>
    <property type="match status" value="3"/>
</dbReference>
<comment type="caution">
    <text evidence="4">The sequence shown here is derived from an EMBL/GenBank/DDBJ whole genome shotgun (WGS) entry which is preliminary data.</text>
</comment>
<protein>
    <recommendedName>
        <fullName evidence="3">EF-hand domain-containing protein</fullName>
    </recommendedName>
</protein>
<evidence type="ECO:0000256" key="2">
    <source>
        <dbReference type="ARBA" id="ARBA00022837"/>
    </source>
</evidence>
<dbReference type="EMBL" id="BOMW01000071">
    <property type="protein sequence ID" value="GIF08971.1"/>
    <property type="molecule type" value="Genomic_DNA"/>
</dbReference>
<organism evidence="4 5">
    <name type="scientific">Actinoplanes siamensis</name>
    <dbReference type="NCBI Taxonomy" id="1223317"/>
    <lineage>
        <taxon>Bacteria</taxon>
        <taxon>Bacillati</taxon>
        <taxon>Actinomycetota</taxon>
        <taxon>Actinomycetes</taxon>
        <taxon>Micromonosporales</taxon>
        <taxon>Micromonosporaceae</taxon>
        <taxon>Actinoplanes</taxon>
    </lineage>
</organism>
<dbReference type="Gene3D" id="1.10.238.10">
    <property type="entry name" value="EF-hand"/>
    <property type="match status" value="1"/>
</dbReference>
<dbReference type="InterPro" id="IPR018247">
    <property type="entry name" value="EF_Hand_1_Ca_BS"/>
</dbReference>
<evidence type="ECO:0000313" key="5">
    <source>
        <dbReference type="Proteomes" id="UP000629619"/>
    </source>
</evidence>
<keyword evidence="5" id="KW-1185">Reference proteome</keyword>
<dbReference type="PANTHER" id="PTHR23050">
    <property type="entry name" value="CALCIUM BINDING PROTEIN"/>
    <property type="match status" value="1"/>
</dbReference>
<dbReference type="PROSITE" id="PS50222">
    <property type="entry name" value="EF_HAND_2"/>
    <property type="match status" value="3"/>
</dbReference>
<keyword evidence="2" id="KW-0106">Calcium</keyword>
<dbReference type="SMART" id="SM00054">
    <property type="entry name" value="EFh"/>
    <property type="match status" value="4"/>
</dbReference>
<proteinExistence type="predicted"/>
<dbReference type="GO" id="GO:0005509">
    <property type="term" value="F:calcium ion binding"/>
    <property type="evidence" value="ECO:0007669"/>
    <property type="project" value="InterPro"/>
</dbReference>
<name>A0A919NDN8_9ACTN</name>
<dbReference type="InterPro" id="IPR011992">
    <property type="entry name" value="EF-hand-dom_pair"/>
</dbReference>
<evidence type="ECO:0000313" key="4">
    <source>
        <dbReference type="EMBL" id="GIF08971.1"/>
    </source>
</evidence>
<sequence length="187" mass="20451">MVQISEFLDRKLARRFRTYDHDGDGFIERDDFTTAAARLGAEFGHAADSAVQQRMTALCLEVWDHLVKAADVDSDGRISEGEYKAAFAAGMLETPAAFNATYRPFLDAIMQIADADHDGRLTEQDEVRWSGALMGLSEADARAAFGRLDGDGDGYITTGDLVTAIRAYYFDEAPDSAGAWLLGPLDQ</sequence>
<reference evidence="4" key="1">
    <citation type="submission" date="2021-01" db="EMBL/GenBank/DDBJ databases">
        <title>Whole genome shotgun sequence of Actinoplanes siamensis NBRC 109076.</title>
        <authorList>
            <person name="Komaki H."/>
            <person name="Tamura T."/>
        </authorList>
    </citation>
    <scope>NUCLEOTIDE SEQUENCE</scope>
    <source>
        <strain evidence="4">NBRC 109076</strain>
    </source>
</reference>
<feature type="domain" description="EF-hand" evidence="3">
    <location>
        <begin position="58"/>
        <end position="93"/>
    </location>
</feature>
<dbReference type="InterPro" id="IPR050145">
    <property type="entry name" value="Centrin_CML-like"/>
</dbReference>
<keyword evidence="1" id="KW-0677">Repeat</keyword>